<dbReference type="GO" id="GO:0006189">
    <property type="term" value="P:'de novo' IMP biosynthetic process"/>
    <property type="evidence" value="ECO:0007669"/>
    <property type="project" value="UniProtKB-UniRule"/>
</dbReference>
<comment type="catalytic activity">
    <reaction evidence="3">
        <text>(6R)-10-formyltetrahydrofolate + H2O = (6S)-5,6,7,8-tetrahydrofolate + formate + H(+)</text>
        <dbReference type="Rhea" id="RHEA:19833"/>
        <dbReference type="ChEBI" id="CHEBI:15377"/>
        <dbReference type="ChEBI" id="CHEBI:15378"/>
        <dbReference type="ChEBI" id="CHEBI:15740"/>
        <dbReference type="ChEBI" id="CHEBI:57453"/>
        <dbReference type="ChEBI" id="CHEBI:195366"/>
        <dbReference type="EC" id="3.5.1.10"/>
    </reaction>
</comment>
<sequence length="282" mass="30490">MTARLVLTIHCPDRPGIVGAVGGLLHGLDCNIVESAQFGDQQTRRFFMRIVIESPSLGRDGLRGALAPVAGQYGMSVAVRAAADRPRTLILVSRPGHCLNDLLYRRDIGDLPVEIVGIVSNHRDWEGLVAARGLGFHHLPVTPDGRAAAERQLSDLAAATGAELIVLARYMQILSPALCAAFAGRLINIHHSFLPGFKGARPYHQAHAHGVKLIGATAHYVTADLDEGPIIEQEVIRVDHAMPPDQLAAAGRDIENIVLARAIRWHAESRVLLNGNKTVVFR</sequence>
<feature type="active site" evidence="3">
    <location>
        <position position="226"/>
    </location>
</feature>
<dbReference type="Proteomes" id="UP000464468">
    <property type="component" value="Chromosome"/>
</dbReference>
<dbReference type="InterPro" id="IPR044074">
    <property type="entry name" value="PurU_ACT"/>
</dbReference>
<evidence type="ECO:0000256" key="2">
    <source>
        <dbReference type="ARBA" id="ARBA00022801"/>
    </source>
</evidence>
<evidence type="ECO:0000256" key="4">
    <source>
        <dbReference type="NCBIfam" id="TIGR00655"/>
    </source>
</evidence>
<dbReference type="PRINTS" id="PR01575">
    <property type="entry name" value="FFH4HYDRLASE"/>
</dbReference>
<dbReference type="CDD" id="cd04875">
    <property type="entry name" value="ACT_F4HF-DF"/>
    <property type="match status" value="1"/>
</dbReference>
<dbReference type="EMBL" id="CP047895">
    <property type="protein sequence ID" value="QHL90483.1"/>
    <property type="molecule type" value="Genomic_DNA"/>
</dbReference>
<protein>
    <recommendedName>
        <fullName evidence="3 4">Formyltetrahydrofolate deformylase</fullName>
        <ecNumber evidence="3 4">3.5.1.10</ecNumber>
    </recommendedName>
    <alternativeName>
        <fullName evidence="3">Formyl-FH(4) hydrolase</fullName>
    </alternativeName>
</protein>
<keyword evidence="3" id="KW-0658">Purine biosynthesis</keyword>
<dbReference type="SUPFAM" id="SSF55021">
    <property type="entry name" value="ACT-like"/>
    <property type="match status" value="1"/>
</dbReference>
<dbReference type="InterPro" id="IPR045865">
    <property type="entry name" value="ACT-like_dom_sf"/>
</dbReference>
<dbReference type="PANTHER" id="PTHR42706:SF1">
    <property type="entry name" value="FORMYLTETRAHYDROFOLATE DEFORMYLASE 2, MITOCHONDRIAL"/>
    <property type="match status" value="1"/>
</dbReference>
<dbReference type="InterPro" id="IPR002376">
    <property type="entry name" value="Formyl_transf_N"/>
</dbReference>
<dbReference type="PIRSF" id="PIRSF036480">
    <property type="entry name" value="FormyFH4_hydr"/>
    <property type="match status" value="1"/>
</dbReference>
<dbReference type="InterPro" id="IPR041729">
    <property type="entry name" value="Formyl-FH4-Hydrolase_C"/>
</dbReference>
<dbReference type="PROSITE" id="PS51671">
    <property type="entry name" value="ACT"/>
    <property type="match status" value="1"/>
</dbReference>
<name>A0A7Z2NVC0_9SPHN</name>
<dbReference type="CDD" id="cd08648">
    <property type="entry name" value="FMT_core_Formyl-FH4-Hydrolase_C"/>
    <property type="match status" value="1"/>
</dbReference>
<dbReference type="NCBIfam" id="TIGR00655">
    <property type="entry name" value="PurU"/>
    <property type="match status" value="1"/>
</dbReference>
<evidence type="ECO:0000259" key="5">
    <source>
        <dbReference type="PROSITE" id="PS51671"/>
    </source>
</evidence>
<dbReference type="RefSeq" id="WP_160592411.1">
    <property type="nucleotide sequence ID" value="NZ_CP047895.1"/>
</dbReference>
<dbReference type="InterPro" id="IPR004810">
    <property type="entry name" value="PurU"/>
</dbReference>
<dbReference type="GO" id="GO:0008864">
    <property type="term" value="F:formyltetrahydrofolate deformylase activity"/>
    <property type="evidence" value="ECO:0007669"/>
    <property type="project" value="UniProtKB-UniRule"/>
</dbReference>
<keyword evidence="2 3" id="KW-0378">Hydrolase</keyword>
<reference evidence="6 7" key="1">
    <citation type="submission" date="2020-01" db="EMBL/GenBank/DDBJ databases">
        <title>Sphingomonas sp. C33 whole genome sequece.</title>
        <authorList>
            <person name="Park C."/>
        </authorList>
    </citation>
    <scope>NUCLEOTIDE SEQUENCE [LARGE SCALE GENOMIC DNA]</scope>
    <source>
        <strain evidence="6 7">C33</strain>
    </source>
</reference>
<dbReference type="EC" id="3.5.1.10" evidence="3 4"/>
<gene>
    <name evidence="3 6" type="primary">purU</name>
    <name evidence="6" type="ORF">GVO57_06080</name>
</gene>
<comment type="pathway">
    <text evidence="3">Purine metabolism; IMP biosynthesis via de novo pathway; formate from 10-formyl-5,6,7,8-tetrahydrofolate: step 1/1.</text>
</comment>
<dbReference type="SUPFAM" id="SSF53328">
    <property type="entry name" value="Formyltransferase"/>
    <property type="match status" value="1"/>
</dbReference>
<dbReference type="GO" id="GO:0006730">
    <property type="term" value="P:one-carbon metabolic process"/>
    <property type="evidence" value="ECO:0007669"/>
    <property type="project" value="UniProtKB-KW"/>
</dbReference>
<keyword evidence="1 3" id="KW-0554">One-carbon metabolism</keyword>
<dbReference type="Pfam" id="PF01842">
    <property type="entry name" value="ACT"/>
    <property type="match status" value="1"/>
</dbReference>
<dbReference type="Gene3D" id="3.40.50.170">
    <property type="entry name" value="Formyl transferase, N-terminal domain"/>
    <property type="match status" value="1"/>
</dbReference>
<evidence type="ECO:0000313" key="7">
    <source>
        <dbReference type="Proteomes" id="UP000464468"/>
    </source>
</evidence>
<dbReference type="HAMAP" id="MF_01927">
    <property type="entry name" value="PurU"/>
    <property type="match status" value="1"/>
</dbReference>
<dbReference type="KEGG" id="schy:GVO57_06080"/>
<dbReference type="UniPathway" id="UPA00074">
    <property type="reaction ID" value="UER00170"/>
</dbReference>
<evidence type="ECO:0000256" key="1">
    <source>
        <dbReference type="ARBA" id="ARBA00022563"/>
    </source>
</evidence>
<dbReference type="Pfam" id="PF00551">
    <property type="entry name" value="Formyl_trans_N"/>
    <property type="match status" value="1"/>
</dbReference>
<dbReference type="InterPro" id="IPR036477">
    <property type="entry name" value="Formyl_transf_N_sf"/>
</dbReference>
<dbReference type="InterPro" id="IPR002912">
    <property type="entry name" value="ACT_dom"/>
</dbReference>
<evidence type="ECO:0000313" key="6">
    <source>
        <dbReference type="EMBL" id="QHL90483.1"/>
    </source>
</evidence>
<feature type="domain" description="ACT" evidence="5">
    <location>
        <begin position="6"/>
        <end position="77"/>
    </location>
</feature>
<accession>A0A7Z2NVC0</accession>
<proteinExistence type="inferred from homology"/>
<evidence type="ECO:0000256" key="3">
    <source>
        <dbReference type="HAMAP-Rule" id="MF_01927"/>
    </source>
</evidence>
<dbReference type="AlphaFoldDB" id="A0A7Z2NVC0"/>
<keyword evidence="7" id="KW-1185">Reference proteome</keyword>
<comment type="function">
    <text evidence="3">Catalyzes the hydrolysis of 10-formyltetrahydrofolate (formyl-FH4) to formate and tetrahydrofolate (FH4).</text>
</comment>
<dbReference type="PANTHER" id="PTHR42706">
    <property type="entry name" value="FORMYLTETRAHYDROFOLATE DEFORMYLASE"/>
    <property type="match status" value="1"/>
</dbReference>
<organism evidence="6 7">
    <name type="scientific">Sphingomonas changnyeongensis</name>
    <dbReference type="NCBI Taxonomy" id="2698679"/>
    <lineage>
        <taxon>Bacteria</taxon>
        <taxon>Pseudomonadati</taxon>
        <taxon>Pseudomonadota</taxon>
        <taxon>Alphaproteobacteria</taxon>
        <taxon>Sphingomonadales</taxon>
        <taxon>Sphingomonadaceae</taxon>
        <taxon>Sphingomonas</taxon>
    </lineage>
</organism>
<comment type="similarity">
    <text evidence="3">Belongs to the PurU family.</text>
</comment>
<dbReference type="Gene3D" id="3.30.70.260">
    <property type="match status" value="1"/>
</dbReference>
<dbReference type="NCBIfam" id="NF004684">
    <property type="entry name" value="PRK06027.1"/>
    <property type="match status" value="1"/>
</dbReference>